<evidence type="ECO:0000313" key="2">
    <source>
        <dbReference type="Proteomes" id="UP001186974"/>
    </source>
</evidence>
<keyword evidence="2" id="KW-1185">Reference proteome</keyword>
<name>A0ACC3E097_9PEZI</name>
<dbReference type="EMBL" id="JAWDJW010000001">
    <property type="protein sequence ID" value="KAK3082321.1"/>
    <property type="molecule type" value="Genomic_DNA"/>
</dbReference>
<evidence type="ECO:0000313" key="1">
    <source>
        <dbReference type="EMBL" id="KAK3082321.1"/>
    </source>
</evidence>
<protein>
    <submittedName>
        <fullName evidence="1">Uncharacterized protein</fullName>
    </submittedName>
</protein>
<gene>
    <name evidence="1" type="ORF">LTS18_004233</name>
</gene>
<organism evidence="1 2">
    <name type="scientific">Coniosporium uncinatum</name>
    <dbReference type="NCBI Taxonomy" id="93489"/>
    <lineage>
        <taxon>Eukaryota</taxon>
        <taxon>Fungi</taxon>
        <taxon>Dikarya</taxon>
        <taxon>Ascomycota</taxon>
        <taxon>Pezizomycotina</taxon>
        <taxon>Dothideomycetes</taxon>
        <taxon>Dothideomycetes incertae sedis</taxon>
        <taxon>Coniosporium</taxon>
    </lineage>
</organism>
<proteinExistence type="predicted"/>
<accession>A0ACC3E097</accession>
<sequence>MPADRLLGVLLRSLQTHTEQQDTPQLLSTAASLLTSLSNPLNITLLTRELLLAPALWDRPDGLRTCLRFMGVFHSASVTVINRENEQHEEKQPHFQPAGPETGVHIPKEEWIRAVVKGADERSHRWKHLMVLGGLLLGCNNPDHEPLPRPLKRTLEAALVQAANLALEDQRHGDEFAGCCITLVLNHTFGILSDVERAQLNYDQLLPVLIGSAFFSPEGFQSAYFLGAVDLDVVEVPNRKFSWPAKSSSYHQIDRLLQRPLIFSLGPLSRIIAHAVENAQDSWLIRTVIDDLMGFSRSLLTQWRQNKLSEIDASEERLYLDDETTRTTLPSLWKLLKAALFAIVIVLRGAVGRLVSDRSLANDSAAPLLASQVLHTLRNSYFVSTRLGANSFSQYTFVYLTTLDVLSNYPTEAEAFVQGIRPVRLGEIPGHPIDRCLDLYFLNTAEHFTLKLTPSTNETLLIAAATPYLVTGGNQNLAQVFEAAHSVMLSVFSAPQCADIAAKHLPYYVNSLFFSFPHNLSPRQFRLAFKTLLQVTAPPSPLSGSQPELPAILLEMVHHRAQTASTAPLTTGLGSPAPQSHVEADDNLPPLSEQAVLKLTLLDALPFLPLELLEEWLPICADLINTIGDVSAREACKRRFWEILAGGEMDAERSQICVAWWNTRGGRETVLFGREVGKEEYMMSGALNLTETAAKL</sequence>
<comment type="caution">
    <text evidence="1">The sequence shown here is derived from an EMBL/GenBank/DDBJ whole genome shotgun (WGS) entry which is preliminary data.</text>
</comment>
<reference evidence="1" key="1">
    <citation type="submission" date="2024-09" db="EMBL/GenBank/DDBJ databases">
        <title>Black Yeasts Isolated from many extreme environments.</title>
        <authorList>
            <person name="Coleine C."/>
            <person name="Stajich J.E."/>
            <person name="Selbmann L."/>
        </authorList>
    </citation>
    <scope>NUCLEOTIDE SEQUENCE</scope>
    <source>
        <strain evidence="1">CCFEE 5737</strain>
    </source>
</reference>
<dbReference type="Proteomes" id="UP001186974">
    <property type="component" value="Unassembled WGS sequence"/>
</dbReference>